<feature type="region of interest" description="Disordered" evidence="1">
    <location>
        <begin position="63"/>
        <end position="94"/>
    </location>
</feature>
<keyword evidence="3" id="KW-1185">Reference proteome</keyword>
<evidence type="ECO:0000313" key="3">
    <source>
        <dbReference type="Proteomes" id="UP000249829"/>
    </source>
</evidence>
<dbReference type="Proteomes" id="UP000249829">
    <property type="component" value="Unassembled WGS sequence"/>
</dbReference>
<proteinExistence type="predicted"/>
<feature type="compositionally biased region" description="Polar residues" evidence="1">
    <location>
        <begin position="132"/>
        <end position="150"/>
    </location>
</feature>
<dbReference type="STRING" id="1450538.A0A2V5I2G8"/>
<feature type="region of interest" description="Disordered" evidence="1">
    <location>
        <begin position="1"/>
        <end position="35"/>
    </location>
</feature>
<feature type="region of interest" description="Disordered" evidence="1">
    <location>
        <begin position="418"/>
        <end position="477"/>
    </location>
</feature>
<name>A0A2V5I2G8_ASPV1</name>
<sequence length="973" mass="107355">MSFMLKPKKQRRRQRGRRGKGSVTINNLPPGRAPVGLHHLHSPDRRTQTTEWLKNISPTVSLQSLTPVRPPHLPTTPVSRQRAQSLSLPLPPSSKTISEQSPLILWGSSAGVLAASTPKHCSVSLELLKNTPSTQSTTHQAASYQSSPTMASRRFPYRQQDFAACRQPDLGQTDDHELHNLDDLASSQPIPLLELCLKQSSRNKGARAQRQYLLESAAGVSVRAASSGDEDLASSRFSTFRGSINNSFEIYEDQSTTEAVEGQHYGDMPCDSLLDAEETALQLHAIDSPRSPCRPSSMRHASITGLDDITLKPSTPTPVKRYNYSESYLDSIHERDDTEIRPSATTQYNPSARLSRRYKPSDSDLDSYEDQVTPTRLKRQNLSEAKSDQGWYGAGNGPILQNPLNYLKSSSYSHSASHHQSRSCVSESPFQRRGGNVSGDRAVWPVDLSSQRSSCEGPKTGSFSHDSASEESCPPSSSLHLYGANFDQTYNRSPYETLRIQHERFRRAESRRISSGLEFPMSGSQQRYNSDYTSKENSLASEFSSAAPAARSAALKYPESTQSSYRAPSQHQATDAQKSISSSNGTSSLSAEEKRRIFKEEVNALLKSGGKRPRHSMTQGTSEEATVDPHKAEAPSTDGYRASASASAVEPTRSVASVHTGKQKLEPEEAASTTWNLLERATLDLDKGTTANNWPPMSRYMPQNIYQARRFGAWGNSLNRSSFFADVKQSSEPVSSAKARDVVDRATALDLKAQASAYIKSQIFSSGYGSQSGIKNTLGHVPDSSVKSESKLLRPPPGLTKPATQLTKRPAWYVDSLIQNQARLEESNAWFRRDSRGEETIRAQVALFARDHSEQLKERGYSTEDCKSAREMSELMGNALVNLTSYVLGDREQQIGNFADFTPAPSYCSSPSSDRHRTFFELDWCTIGGASLGRETLPSANFGRFARRRTSSATNPYTVLDEDSENDSLGNAW</sequence>
<protein>
    <submittedName>
        <fullName evidence="2">Uncharacterized protein</fullName>
    </submittedName>
</protein>
<gene>
    <name evidence="2" type="ORF">BO99DRAFT_461354</name>
</gene>
<dbReference type="AlphaFoldDB" id="A0A2V5I2G8"/>
<dbReference type="OMA" id="MRHASIT"/>
<feature type="region of interest" description="Disordered" evidence="1">
    <location>
        <begin position="333"/>
        <end position="372"/>
    </location>
</feature>
<feature type="compositionally biased region" description="Basic residues" evidence="1">
    <location>
        <begin position="1"/>
        <end position="20"/>
    </location>
</feature>
<feature type="compositionally biased region" description="Polar residues" evidence="1">
    <location>
        <begin position="559"/>
        <end position="578"/>
    </location>
</feature>
<feature type="region of interest" description="Disordered" evidence="1">
    <location>
        <begin position="554"/>
        <end position="593"/>
    </location>
</feature>
<evidence type="ECO:0000256" key="1">
    <source>
        <dbReference type="SAM" id="MobiDB-lite"/>
    </source>
</evidence>
<feature type="compositionally biased region" description="Polar residues" evidence="1">
    <location>
        <begin position="343"/>
        <end position="352"/>
    </location>
</feature>
<feature type="compositionally biased region" description="Low complexity" evidence="1">
    <location>
        <begin position="579"/>
        <end position="590"/>
    </location>
</feature>
<evidence type="ECO:0000313" key="2">
    <source>
        <dbReference type="EMBL" id="PYI18317.1"/>
    </source>
</evidence>
<feature type="region of interest" description="Disordered" evidence="1">
    <location>
        <begin position="132"/>
        <end position="151"/>
    </location>
</feature>
<accession>A0A2V5I2G8</accession>
<feature type="region of interest" description="Disordered" evidence="1">
    <location>
        <begin position="607"/>
        <end position="671"/>
    </location>
</feature>
<reference evidence="2 3" key="1">
    <citation type="submission" date="2018-02" db="EMBL/GenBank/DDBJ databases">
        <title>The genomes of Aspergillus section Nigri reveals drivers in fungal speciation.</title>
        <authorList>
            <consortium name="DOE Joint Genome Institute"/>
            <person name="Vesth T.C."/>
            <person name="Nybo J."/>
            <person name="Theobald S."/>
            <person name="Brandl J."/>
            <person name="Frisvad J.C."/>
            <person name="Nielsen K.F."/>
            <person name="Lyhne E.K."/>
            <person name="Kogle M.E."/>
            <person name="Kuo A."/>
            <person name="Riley R."/>
            <person name="Clum A."/>
            <person name="Nolan M."/>
            <person name="Lipzen A."/>
            <person name="Salamov A."/>
            <person name="Henrissat B."/>
            <person name="Wiebenga A."/>
            <person name="De vries R.P."/>
            <person name="Grigoriev I.V."/>
            <person name="Mortensen U.H."/>
            <person name="Andersen M.R."/>
            <person name="Baker S.E."/>
        </authorList>
    </citation>
    <scope>NUCLEOTIDE SEQUENCE [LARGE SCALE GENOMIC DNA]</scope>
    <source>
        <strain evidence="2 3">CBS 115571</strain>
    </source>
</reference>
<dbReference type="EMBL" id="KZ825146">
    <property type="protein sequence ID" value="PYI18317.1"/>
    <property type="molecule type" value="Genomic_DNA"/>
</dbReference>
<organism evidence="2 3">
    <name type="scientific">Aspergillus violaceofuscus (strain CBS 115571)</name>
    <dbReference type="NCBI Taxonomy" id="1450538"/>
    <lineage>
        <taxon>Eukaryota</taxon>
        <taxon>Fungi</taxon>
        <taxon>Dikarya</taxon>
        <taxon>Ascomycota</taxon>
        <taxon>Pezizomycotina</taxon>
        <taxon>Eurotiomycetes</taxon>
        <taxon>Eurotiomycetidae</taxon>
        <taxon>Eurotiales</taxon>
        <taxon>Aspergillaceae</taxon>
        <taxon>Aspergillus</taxon>
    </lineage>
</organism>